<name>A0A0L0HQV2_SPIPD</name>
<dbReference type="PANTHER" id="PTHR43081:SF1">
    <property type="entry name" value="ADENYLATE CYCLASE, TERMINAL-DIFFERENTIATION SPECIFIC"/>
    <property type="match status" value="1"/>
</dbReference>
<dbReference type="FunFam" id="3.30.70.1230:FF:000016">
    <property type="entry name" value="Adenylate/guanylate cyclase domain-containing protein"/>
    <property type="match status" value="1"/>
</dbReference>
<accession>A0A0L0HQV2</accession>
<dbReference type="InterPro" id="IPR035965">
    <property type="entry name" value="PAS-like_dom_sf"/>
</dbReference>
<comment type="subcellular location">
    <subcellularLocation>
        <location evidence="1">Cell envelope</location>
    </subcellularLocation>
</comment>
<keyword evidence="9" id="KW-1185">Reference proteome</keyword>
<proteinExistence type="predicted"/>
<dbReference type="Gene3D" id="3.30.450.20">
    <property type="entry name" value="PAS domain"/>
    <property type="match status" value="1"/>
</dbReference>
<organism evidence="8 9">
    <name type="scientific">Spizellomyces punctatus (strain DAOM BR117)</name>
    <dbReference type="NCBI Taxonomy" id="645134"/>
    <lineage>
        <taxon>Eukaryota</taxon>
        <taxon>Fungi</taxon>
        <taxon>Fungi incertae sedis</taxon>
        <taxon>Chytridiomycota</taxon>
        <taxon>Chytridiomycota incertae sedis</taxon>
        <taxon>Chytridiomycetes</taxon>
        <taxon>Spizellomycetales</taxon>
        <taxon>Spizellomycetaceae</taxon>
        <taxon>Spizellomyces</taxon>
    </lineage>
</organism>
<keyword evidence="2" id="KW-1003">Cell membrane</keyword>
<evidence type="ECO:0000313" key="9">
    <source>
        <dbReference type="Proteomes" id="UP000053201"/>
    </source>
</evidence>
<dbReference type="eggNOG" id="KOG3689">
    <property type="taxonomic scope" value="Eukaryota"/>
</dbReference>
<dbReference type="InterPro" id="IPR001054">
    <property type="entry name" value="A/G_cyclase"/>
</dbReference>
<protein>
    <recommendedName>
        <fullName evidence="7">Guanylate cyclase domain-containing protein</fullName>
    </recommendedName>
</protein>
<evidence type="ECO:0000256" key="5">
    <source>
        <dbReference type="ARBA" id="ARBA00023136"/>
    </source>
</evidence>
<dbReference type="CDD" id="cd07302">
    <property type="entry name" value="CHD"/>
    <property type="match status" value="1"/>
</dbReference>
<dbReference type="Pfam" id="PF01590">
    <property type="entry name" value="GAF"/>
    <property type="match status" value="2"/>
</dbReference>
<dbReference type="RefSeq" id="XP_016611506.1">
    <property type="nucleotide sequence ID" value="XM_016749277.1"/>
</dbReference>
<keyword evidence="3" id="KW-0812">Transmembrane</keyword>
<dbReference type="OrthoDB" id="60033at2759"/>
<dbReference type="SUPFAM" id="SSF55073">
    <property type="entry name" value="Nucleotide cyclase"/>
    <property type="match status" value="1"/>
</dbReference>
<dbReference type="GO" id="GO:0035556">
    <property type="term" value="P:intracellular signal transduction"/>
    <property type="evidence" value="ECO:0007669"/>
    <property type="project" value="InterPro"/>
</dbReference>
<dbReference type="InParanoid" id="A0A0L0HQV2"/>
<dbReference type="SUPFAM" id="SSF55785">
    <property type="entry name" value="PYP-like sensor domain (PAS domain)"/>
    <property type="match status" value="1"/>
</dbReference>
<dbReference type="VEuPathDB" id="FungiDB:SPPG_00950"/>
<evidence type="ECO:0000259" key="7">
    <source>
        <dbReference type="PROSITE" id="PS50125"/>
    </source>
</evidence>
<dbReference type="eggNOG" id="KOG4171">
    <property type="taxonomic scope" value="Eukaryota"/>
</dbReference>
<dbReference type="Pfam" id="PF00211">
    <property type="entry name" value="Guanylate_cyc"/>
    <property type="match status" value="1"/>
</dbReference>
<dbReference type="Proteomes" id="UP000053201">
    <property type="component" value="Unassembled WGS sequence"/>
</dbReference>
<dbReference type="SMART" id="SM00044">
    <property type="entry name" value="CYCc"/>
    <property type="match status" value="1"/>
</dbReference>
<evidence type="ECO:0000256" key="1">
    <source>
        <dbReference type="ARBA" id="ARBA00004196"/>
    </source>
</evidence>
<dbReference type="GO" id="GO:0003824">
    <property type="term" value="F:catalytic activity"/>
    <property type="evidence" value="ECO:0007669"/>
    <property type="project" value="UniProtKB-ARBA"/>
</dbReference>
<evidence type="ECO:0000256" key="6">
    <source>
        <dbReference type="SAM" id="MobiDB-lite"/>
    </source>
</evidence>
<dbReference type="Gene3D" id="3.30.450.40">
    <property type="match status" value="2"/>
</dbReference>
<dbReference type="InterPro" id="IPR029787">
    <property type="entry name" value="Nucleotide_cyclase"/>
</dbReference>
<dbReference type="PANTHER" id="PTHR43081">
    <property type="entry name" value="ADENYLATE CYCLASE, TERMINAL-DIFFERENTIATION SPECIFIC-RELATED"/>
    <property type="match status" value="1"/>
</dbReference>
<dbReference type="Gene3D" id="3.30.70.1230">
    <property type="entry name" value="Nucleotide cyclase"/>
    <property type="match status" value="1"/>
</dbReference>
<sequence>MRKFSPDIVEVQVKASALLQMVTERNALAKTSIYEQDGIATILEAVAGMGKILADSRRSILADRSMSRYKPRRLPTPGRSSTPVTGASGRSPDDSSTNSLVSLPLNDDTGKPTVIAIPSAPVTGFEDRSTPPQTADGDERSLIAGLLNKYFQPQFLDHVEKTDKTTRSQIIKHLLVLFEKVDKLLSVSSSISLDVDLQSAMRQIIKDGAPMLQAEMILLFLVDRNGEIVPKDFDTNLDVYDFPDVRHPPGSGIAGWVAQSEQIANIRDAMHNERFDAEVDIRGTHILAHSILSVPIRTRDNILKGVLQAVNKVSTNGNPMYFNHEDEFLIKALAQTAGVIIKNGQIYETMMKTQKKVEVLLETTRSLGSTLELDHLIKMIMDSAKELLSADRCTLFLRDSEGKYLRAHIQGRDSVQEIRIALNAGIAGYAYTSGDSVNIPDAYKDPRFNPEVDKQTGYVTKNILCMPIKNISGENIGVTQMINKHGGPFSADDERILSSFSAQAAVAIEKSQLFKKTEDMRAYLQSILSSITSCVITLSENMRMNTMNRPWFLNALGVTEEFVTGAPVAKWIGEKENYHLLNDILSVYQQGTPVYSAEYELRGPKGSTFINYQIMPLLGEQKGVVMVLDDISAEKRAVMTLGRYMSPALAKQVMEEDGSQLGGKRKKVTILFSDIRSFTSIAESMEPHEVVELLNHHFSDAVNAIMSEQGILDKYIGDAVMAVFGVPFVSAEDGIHACNAALRMRDCLLILNEGRIATGKRPIKIGIGINTGMVLSGNIGSIKRMEFSCIGDAVNLASRTEGLTKAYNVTILVTENTLKETGDAFLTRHIDTVIVTGKSTKVDIFELLGRKDDILADEVVRAQELYATALSLYRQRNFAEAADLFAKAIEIADDGPSKTLLARCKMYIEHPPSEDWIGVHAAEGK</sequence>
<dbReference type="GO" id="GO:0006171">
    <property type="term" value="P:cAMP biosynthetic process"/>
    <property type="evidence" value="ECO:0007669"/>
    <property type="project" value="TreeGrafter"/>
</dbReference>
<dbReference type="OMA" id="FYVAARN"/>
<dbReference type="STRING" id="645134.A0A0L0HQV2"/>
<dbReference type="GeneID" id="27684648"/>
<gene>
    <name evidence="8" type="ORF">SPPG_00950</name>
</gene>
<dbReference type="InterPro" id="IPR029016">
    <property type="entry name" value="GAF-like_dom_sf"/>
</dbReference>
<keyword evidence="4" id="KW-1133">Transmembrane helix</keyword>
<feature type="region of interest" description="Disordered" evidence="6">
    <location>
        <begin position="64"/>
        <end position="107"/>
    </location>
</feature>
<dbReference type="InterPro" id="IPR050697">
    <property type="entry name" value="Adenylyl/Guanylyl_Cyclase_3/4"/>
</dbReference>
<dbReference type="SUPFAM" id="SSF55781">
    <property type="entry name" value="GAF domain-like"/>
    <property type="match status" value="2"/>
</dbReference>
<dbReference type="PROSITE" id="PS50125">
    <property type="entry name" value="GUANYLATE_CYCLASE_2"/>
    <property type="match status" value="1"/>
</dbReference>
<dbReference type="InterPro" id="IPR003018">
    <property type="entry name" value="GAF"/>
</dbReference>
<evidence type="ECO:0000256" key="4">
    <source>
        <dbReference type="ARBA" id="ARBA00022989"/>
    </source>
</evidence>
<keyword evidence="5" id="KW-0472">Membrane</keyword>
<reference evidence="8 9" key="1">
    <citation type="submission" date="2009-08" db="EMBL/GenBank/DDBJ databases">
        <title>The Genome Sequence of Spizellomyces punctatus strain DAOM BR117.</title>
        <authorList>
            <consortium name="The Broad Institute Genome Sequencing Platform"/>
            <person name="Russ C."/>
            <person name="Cuomo C."/>
            <person name="Shea T."/>
            <person name="Young S.K."/>
            <person name="Zeng Q."/>
            <person name="Koehrsen M."/>
            <person name="Haas B."/>
            <person name="Borodovsky M."/>
            <person name="Guigo R."/>
            <person name="Alvarado L."/>
            <person name="Berlin A."/>
            <person name="Bochicchio J."/>
            <person name="Borenstein D."/>
            <person name="Chapman S."/>
            <person name="Chen Z."/>
            <person name="Engels R."/>
            <person name="Freedman E."/>
            <person name="Gellesch M."/>
            <person name="Goldberg J."/>
            <person name="Griggs A."/>
            <person name="Gujja S."/>
            <person name="Heiman D."/>
            <person name="Hepburn T."/>
            <person name="Howarth C."/>
            <person name="Jen D."/>
            <person name="Larson L."/>
            <person name="Lewis B."/>
            <person name="Mehta T."/>
            <person name="Park D."/>
            <person name="Pearson M."/>
            <person name="Roberts A."/>
            <person name="Saif S."/>
            <person name="Shenoy N."/>
            <person name="Sisk P."/>
            <person name="Stolte C."/>
            <person name="Sykes S."/>
            <person name="Thomson T."/>
            <person name="Walk T."/>
            <person name="White J."/>
            <person name="Yandava C."/>
            <person name="Burger G."/>
            <person name="Gray M.W."/>
            <person name="Holland P.W.H."/>
            <person name="King N."/>
            <person name="Lang F.B.F."/>
            <person name="Roger A.J."/>
            <person name="Ruiz-Trillo I."/>
            <person name="Lander E."/>
            <person name="Nusbaum C."/>
        </authorList>
    </citation>
    <scope>NUCLEOTIDE SEQUENCE [LARGE SCALE GENOMIC DNA]</scope>
    <source>
        <strain evidence="8 9">DAOM BR117</strain>
    </source>
</reference>
<dbReference type="SMART" id="SM00065">
    <property type="entry name" value="GAF"/>
    <property type="match status" value="2"/>
</dbReference>
<feature type="domain" description="Guanylate cyclase" evidence="7">
    <location>
        <begin position="669"/>
        <end position="801"/>
    </location>
</feature>
<evidence type="ECO:0000313" key="8">
    <source>
        <dbReference type="EMBL" id="KND03467.1"/>
    </source>
</evidence>
<evidence type="ECO:0000256" key="3">
    <source>
        <dbReference type="ARBA" id="ARBA00022692"/>
    </source>
</evidence>
<dbReference type="EMBL" id="KQ257451">
    <property type="protein sequence ID" value="KND03467.1"/>
    <property type="molecule type" value="Genomic_DNA"/>
</dbReference>
<evidence type="ECO:0000256" key="2">
    <source>
        <dbReference type="ARBA" id="ARBA00022475"/>
    </source>
</evidence>
<dbReference type="AlphaFoldDB" id="A0A0L0HQV2"/>